<gene>
    <name evidence="4" type="ORF">Scaly_1693700</name>
</gene>
<dbReference type="InterPro" id="IPR051132">
    <property type="entry name" value="3-5_Exonuclease_domain"/>
</dbReference>
<keyword evidence="1" id="KW-0540">Nuclease</keyword>
<dbReference type="PANTHER" id="PTHR13620">
    <property type="entry name" value="3-5 EXONUCLEASE"/>
    <property type="match status" value="1"/>
</dbReference>
<evidence type="ECO:0000313" key="4">
    <source>
        <dbReference type="EMBL" id="KAL0346777.1"/>
    </source>
</evidence>
<dbReference type="AlphaFoldDB" id="A0AAW2NT89"/>
<feature type="domain" description="3'-5' exonuclease" evidence="3">
    <location>
        <begin position="47"/>
        <end position="235"/>
    </location>
</feature>
<dbReference type="SMART" id="SM00474">
    <property type="entry name" value="35EXOc"/>
    <property type="match status" value="1"/>
</dbReference>
<reference evidence="4" key="2">
    <citation type="journal article" date="2024" name="Plant">
        <title>Genomic evolution and insights into agronomic trait innovations of Sesamum species.</title>
        <authorList>
            <person name="Miao H."/>
            <person name="Wang L."/>
            <person name="Qu L."/>
            <person name="Liu H."/>
            <person name="Sun Y."/>
            <person name="Le M."/>
            <person name="Wang Q."/>
            <person name="Wei S."/>
            <person name="Zheng Y."/>
            <person name="Lin W."/>
            <person name="Duan Y."/>
            <person name="Cao H."/>
            <person name="Xiong S."/>
            <person name="Wang X."/>
            <person name="Wei L."/>
            <person name="Li C."/>
            <person name="Ma Q."/>
            <person name="Ju M."/>
            <person name="Zhao R."/>
            <person name="Li G."/>
            <person name="Mu C."/>
            <person name="Tian Q."/>
            <person name="Mei H."/>
            <person name="Zhang T."/>
            <person name="Gao T."/>
            <person name="Zhang H."/>
        </authorList>
    </citation>
    <scope>NUCLEOTIDE SEQUENCE</scope>
    <source>
        <strain evidence="4">KEN8</strain>
    </source>
</reference>
<reference evidence="4" key="1">
    <citation type="submission" date="2020-06" db="EMBL/GenBank/DDBJ databases">
        <authorList>
            <person name="Li T."/>
            <person name="Hu X."/>
            <person name="Zhang T."/>
            <person name="Song X."/>
            <person name="Zhang H."/>
            <person name="Dai N."/>
            <person name="Sheng W."/>
            <person name="Hou X."/>
            <person name="Wei L."/>
        </authorList>
    </citation>
    <scope>NUCLEOTIDE SEQUENCE</scope>
    <source>
        <strain evidence="4">KEN8</strain>
        <tissue evidence="4">Leaf</tissue>
    </source>
</reference>
<sequence>MSRRNYSASSNYSIIPLRRSILAHQPDGKPTLPSFYSVIFHDEVIHVTVAKKADHVDQWISRIRRVHCRCPHCELLVGLDTEWHASFVRGEDSPVALLQLCVGQQCLIYQLLHTDSIPASLHEFLADPRHTFYGVGVKEDVRKLYNHQGLRVTNTVDLNELITRFTNLEDGSRYGRLMGLKRMALTVLGKEMMKPLRVTLSKWGSLNLSFAQVEYAAIDAYVSFQIAAFLTSTVDRKNYN</sequence>
<dbReference type="GO" id="GO:0003676">
    <property type="term" value="F:nucleic acid binding"/>
    <property type="evidence" value="ECO:0007669"/>
    <property type="project" value="InterPro"/>
</dbReference>
<dbReference type="Pfam" id="PF01612">
    <property type="entry name" value="DNA_pol_A_exo1"/>
    <property type="match status" value="1"/>
</dbReference>
<dbReference type="SUPFAM" id="SSF53098">
    <property type="entry name" value="Ribonuclease H-like"/>
    <property type="match status" value="1"/>
</dbReference>
<proteinExistence type="predicted"/>
<dbReference type="EMBL" id="JACGWM010000010">
    <property type="protein sequence ID" value="KAL0346777.1"/>
    <property type="molecule type" value="Genomic_DNA"/>
</dbReference>
<accession>A0AAW2NT89</accession>
<keyword evidence="2" id="KW-0378">Hydrolase</keyword>
<evidence type="ECO:0000256" key="1">
    <source>
        <dbReference type="ARBA" id="ARBA00022722"/>
    </source>
</evidence>
<dbReference type="InterPro" id="IPR002562">
    <property type="entry name" value="3'-5'_exonuclease_dom"/>
</dbReference>
<dbReference type="GO" id="GO:0008408">
    <property type="term" value="F:3'-5' exonuclease activity"/>
    <property type="evidence" value="ECO:0007669"/>
    <property type="project" value="InterPro"/>
</dbReference>
<dbReference type="CDD" id="cd06141">
    <property type="entry name" value="WRN_exo"/>
    <property type="match status" value="1"/>
</dbReference>
<organism evidence="4">
    <name type="scientific">Sesamum calycinum</name>
    <dbReference type="NCBI Taxonomy" id="2727403"/>
    <lineage>
        <taxon>Eukaryota</taxon>
        <taxon>Viridiplantae</taxon>
        <taxon>Streptophyta</taxon>
        <taxon>Embryophyta</taxon>
        <taxon>Tracheophyta</taxon>
        <taxon>Spermatophyta</taxon>
        <taxon>Magnoliopsida</taxon>
        <taxon>eudicotyledons</taxon>
        <taxon>Gunneridae</taxon>
        <taxon>Pentapetalae</taxon>
        <taxon>asterids</taxon>
        <taxon>lamiids</taxon>
        <taxon>Lamiales</taxon>
        <taxon>Pedaliaceae</taxon>
        <taxon>Sesamum</taxon>
    </lineage>
</organism>
<protein>
    <recommendedName>
        <fullName evidence="3">3'-5' exonuclease domain-containing protein</fullName>
    </recommendedName>
</protein>
<name>A0AAW2NT89_9LAMI</name>
<evidence type="ECO:0000256" key="2">
    <source>
        <dbReference type="ARBA" id="ARBA00022801"/>
    </source>
</evidence>
<dbReference type="InterPro" id="IPR036397">
    <property type="entry name" value="RNaseH_sf"/>
</dbReference>
<evidence type="ECO:0000259" key="3">
    <source>
        <dbReference type="SMART" id="SM00474"/>
    </source>
</evidence>
<dbReference type="Gene3D" id="3.30.420.10">
    <property type="entry name" value="Ribonuclease H-like superfamily/Ribonuclease H"/>
    <property type="match status" value="1"/>
</dbReference>
<dbReference type="GO" id="GO:0006139">
    <property type="term" value="P:nucleobase-containing compound metabolic process"/>
    <property type="evidence" value="ECO:0007669"/>
    <property type="project" value="InterPro"/>
</dbReference>
<dbReference type="GO" id="GO:0005634">
    <property type="term" value="C:nucleus"/>
    <property type="evidence" value="ECO:0007669"/>
    <property type="project" value="TreeGrafter"/>
</dbReference>
<dbReference type="PANTHER" id="PTHR13620:SF76">
    <property type="entry name" value="WERNER SYNDROME-LIKE EXONUCLEASE"/>
    <property type="match status" value="1"/>
</dbReference>
<comment type="caution">
    <text evidence="4">The sequence shown here is derived from an EMBL/GenBank/DDBJ whole genome shotgun (WGS) entry which is preliminary data.</text>
</comment>
<dbReference type="InterPro" id="IPR012337">
    <property type="entry name" value="RNaseH-like_sf"/>
</dbReference>
<dbReference type="GO" id="GO:0005737">
    <property type="term" value="C:cytoplasm"/>
    <property type="evidence" value="ECO:0007669"/>
    <property type="project" value="TreeGrafter"/>
</dbReference>